<evidence type="ECO:0000313" key="3">
    <source>
        <dbReference type="Proteomes" id="UP000663827"/>
    </source>
</evidence>
<accession>A0A8H3E1Z2</accession>
<feature type="compositionally biased region" description="Acidic residues" evidence="1">
    <location>
        <begin position="225"/>
        <end position="235"/>
    </location>
</feature>
<organism evidence="2 3">
    <name type="scientific">Rhizoctonia solani</name>
    <dbReference type="NCBI Taxonomy" id="456999"/>
    <lineage>
        <taxon>Eukaryota</taxon>
        <taxon>Fungi</taxon>
        <taxon>Dikarya</taxon>
        <taxon>Basidiomycota</taxon>
        <taxon>Agaricomycotina</taxon>
        <taxon>Agaricomycetes</taxon>
        <taxon>Cantharellales</taxon>
        <taxon>Ceratobasidiaceae</taxon>
        <taxon>Rhizoctonia</taxon>
    </lineage>
</organism>
<gene>
    <name evidence="2" type="ORF">RDB_LOCUS75439</name>
</gene>
<dbReference type="Proteomes" id="UP000663827">
    <property type="component" value="Unassembled WGS sequence"/>
</dbReference>
<proteinExistence type="predicted"/>
<dbReference type="EMBL" id="CAJNJQ010001517">
    <property type="protein sequence ID" value="CAE7141291.1"/>
    <property type="molecule type" value="Genomic_DNA"/>
</dbReference>
<comment type="caution">
    <text evidence="2">The sequence shown here is derived from an EMBL/GenBank/DDBJ whole genome shotgun (WGS) entry which is preliminary data.</text>
</comment>
<evidence type="ECO:0000256" key="1">
    <source>
        <dbReference type="SAM" id="MobiDB-lite"/>
    </source>
</evidence>
<evidence type="ECO:0000313" key="2">
    <source>
        <dbReference type="EMBL" id="CAE7141291.1"/>
    </source>
</evidence>
<sequence length="235" mass="26148">MASSSKDSSVPTKLSSAQLHRLSEYLEAKCLELTRGVRKRLEPESAYSTLPAYVAASSSLVSMVLLVPPSEGIRTSWLLRITGDIFENVPAYQLDTLLDTVLEAGDDEEKEQIPILSEQGLEDLDQVFQLFEKLDAGWCAVIKNERWDAKEGHGIFESEADKSDPFSTTDRIRLRSLIISGKHELDDWLAEHGGGASFDIYQRSIRVMQHTMEEIGGDVPLPAAEPEDDDSDDYS</sequence>
<name>A0A8H3E1Z2_9AGAM</name>
<feature type="region of interest" description="Disordered" evidence="1">
    <location>
        <begin position="216"/>
        <end position="235"/>
    </location>
</feature>
<protein>
    <submittedName>
        <fullName evidence="2">Uncharacterized protein</fullName>
    </submittedName>
</protein>
<reference evidence="2" key="1">
    <citation type="submission" date="2021-01" db="EMBL/GenBank/DDBJ databases">
        <authorList>
            <person name="Kaushik A."/>
        </authorList>
    </citation>
    <scope>NUCLEOTIDE SEQUENCE</scope>
    <source>
        <strain evidence="2">AG5</strain>
    </source>
</reference>
<dbReference type="AlphaFoldDB" id="A0A8H3E1Z2"/>